<evidence type="ECO:0000313" key="2">
    <source>
        <dbReference type="Proteomes" id="UP000699462"/>
    </source>
</evidence>
<dbReference type="EMBL" id="JTDF01020979">
    <property type="protein sequence ID" value="KAF8562364.1"/>
    <property type="molecule type" value="Genomic_DNA"/>
</dbReference>
<sequence>MKPAVKFLHPPQYVPTPVYWGHLPAPQQNPAVFLWVSFVIVLDELIEVSQERPVARGVITSVVSRIQMFDPRNLCRLHLLLRQHLGKRSKQYKLDCFPDNILIPQRY</sequence>
<keyword evidence="2" id="KW-1185">Reference proteome</keyword>
<evidence type="ECO:0000313" key="1">
    <source>
        <dbReference type="EMBL" id="KAF8562364.1"/>
    </source>
</evidence>
<dbReference type="Proteomes" id="UP000699462">
    <property type="component" value="Unassembled WGS sequence"/>
</dbReference>
<reference evidence="1 2" key="1">
    <citation type="submission" date="2019-07" db="EMBL/GenBank/DDBJ databases">
        <title>Annotation for the trematode Paragonimus westermani.</title>
        <authorList>
            <person name="Choi Y.-J."/>
        </authorList>
    </citation>
    <scope>NUCLEOTIDE SEQUENCE [LARGE SCALE GENOMIC DNA]</scope>
    <source>
        <strain evidence="1">180907_Pwestermani</strain>
    </source>
</reference>
<gene>
    <name evidence="1" type="ORF">P879_12069</name>
</gene>
<name>A0A8T0D5X7_9TREM</name>
<dbReference type="AlphaFoldDB" id="A0A8T0D5X7"/>
<comment type="caution">
    <text evidence="1">The sequence shown here is derived from an EMBL/GenBank/DDBJ whole genome shotgun (WGS) entry which is preliminary data.</text>
</comment>
<organism evidence="1 2">
    <name type="scientific">Paragonimus westermani</name>
    <dbReference type="NCBI Taxonomy" id="34504"/>
    <lineage>
        <taxon>Eukaryota</taxon>
        <taxon>Metazoa</taxon>
        <taxon>Spiralia</taxon>
        <taxon>Lophotrochozoa</taxon>
        <taxon>Platyhelminthes</taxon>
        <taxon>Trematoda</taxon>
        <taxon>Digenea</taxon>
        <taxon>Plagiorchiida</taxon>
        <taxon>Troglotremata</taxon>
        <taxon>Troglotrematidae</taxon>
        <taxon>Paragonimus</taxon>
    </lineage>
</organism>
<proteinExistence type="predicted"/>
<accession>A0A8T0D5X7</accession>
<protein>
    <submittedName>
        <fullName evidence="1">Uncharacterized protein</fullName>
    </submittedName>
</protein>